<keyword evidence="3 6" id="KW-0812">Transmembrane</keyword>
<accession>A0ABR1GQG0</accession>
<feature type="transmembrane region" description="Helical" evidence="6">
    <location>
        <begin position="119"/>
        <end position="142"/>
    </location>
</feature>
<keyword evidence="8" id="KW-1185">Reference proteome</keyword>
<sequence length="245" mass="26336">MDCLSSLLFCAGSRNDTAARKPEPDEKSIIASQPVPYSDDAAGQIVEILRTAETSGKDLEDRLKQVVSVNGWTENLAKSILRGVEKILKDGAKASSAMAKAAEKATNTAKEFAKTNPGYTVLIAGGTLIAVGVLVMLVPWVLDALGFCAAGPRLGSFAAEWMAYIARSSAGRVTKGSLYAWLQRMGMTWVQIQVSIASLSRVHFAAKAPSESQFADHRRSIATLNPYPAMIAYPRVQLVTQLYPT</sequence>
<dbReference type="Pfam" id="PF06140">
    <property type="entry name" value="Ifi-6-16"/>
    <property type="match status" value="1"/>
</dbReference>
<keyword evidence="5 6" id="KW-0472">Membrane</keyword>
<proteinExistence type="inferred from homology"/>
<dbReference type="EMBL" id="JAZAVJ010000214">
    <property type="protein sequence ID" value="KAK7404111.1"/>
    <property type="molecule type" value="Genomic_DNA"/>
</dbReference>
<dbReference type="PANTHER" id="PTHR16932">
    <property type="entry name" value="INTERFERON ALPHA-INDUCIBLE PROTEIN 27"/>
    <property type="match status" value="1"/>
</dbReference>
<protein>
    <submittedName>
        <fullName evidence="7">Uncharacterized protein</fullName>
    </submittedName>
</protein>
<evidence type="ECO:0000256" key="6">
    <source>
        <dbReference type="SAM" id="Phobius"/>
    </source>
</evidence>
<dbReference type="PANTHER" id="PTHR16932:SF18">
    <property type="entry name" value="INTERFERON, ALPHA-INDUCIBLE PROTEIN 27-LIKE 2"/>
    <property type="match status" value="1"/>
</dbReference>
<name>A0ABR1GQG0_9HYPO</name>
<evidence type="ECO:0000256" key="3">
    <source>
        <dbReference type="ARBA" id="ARBA00022692"/>
    </source>
</evidence>
<comment type="subcellular location">
    <subcellularLocation>
        <location evidence="1">Membrane</location>
        <topology evidence="1">Multi-pass membrane protein</topology>
    </subcellularLocation>
</comment>
<comment type="caution">
    <text evidence="7">The sequence shown here is derived from an EMBL/GenBank/DDBJ whole genome shotgun (WGS) entry which is preliminary data.</text>
</comment>
<evidence type="ECO:0000256" key="1">
    <source>
        <dbReference type="ARBA" id="ARBA00004141"/>
    </source>
</evidence>
<dbReference type="InterPro" id="IPR009311">
    <property type="entry name" value="IFI6/IFI27-like"/>
</dbReference>
<evidence type="ECO:0000256" key="4">
    <source>
        <dbReference type="ARBA" id="ARBA00022989"/>
    </source>
</evidence>
<comment type="similarity">
    <text evidence="2">Belongs to the IFI6/IFI27 family.</text>
</comment>
<evidence type="ECO:0000313" key="7">
    <source>
        <dbReference type="EMBL" id="KAK7404111.1"/>
    </source>
</evidence>
<reference evidence="7 8" key="1">
    <citation type="journal article" date="2025" name="Microbiol. Resour. Announc.">
        <title>Draft genome sequences for Neonectria magnoliae and Neonectria punicea, canker pathogens of Liriodendron tulipifera and Acer saccharum in West Virginia.</title>
        <authorList>
            <person name="Petronek H.M."/>
            <person name="Kasson M.T."/>
            <person name="Metheny A.M."/>
            <person name="Stauder C.M."/>
            <person name="Lovett B."/>
            <person name="Lynch S.C."/>
            <person name="Garnas J.R."/>
            <person name="Kasson L.R."/>
            <person name="Stajich J.E."/>
        </authorList>
    </citation>
    <scope>NUCLEOTIDE SEQUENCE [LARGE SCALE GENOMIC DNA]</scope>
    <source>
        <strain evidence="7 8">NRRL 64653</strain>
    </source>
</reference>
<dbReference type="Proteomes" id="UP001498476">
    <property type="component" value="Unassembled WGS sequence"/>
</dbReference>
<organism evidence="7 8">
    <name type="scientific">Neonectria punicea</name>
    <dbReference type="NCBI Taxonomy" id="979145"/>
    <lineage>
        <taxon>Eukaryota</taxon>
        <taxon>Fungi</taxon>
        <taxon>Dikarya</taxon>
        <taxon>Ascomycota</taxon>
        <taxon>Pezizomycotina</taxon>
        <taxon>Sordariomycetes</taxon>
        <taxon>Hypocreomycetidae</taxon>
        <taxon>Hypocreales</taxon>
        <taxon>Nectriaceae</taxon>
        <taxon>Neonectria</taxon>
    </lineage>
</organism>
<evidence type="ECO:0000256" key="2">
    <source>
        <dbReference type="ARBA" id="ARBA00007262"/>
    </source>
</evidence>
<keyword evidence="4 6" id="KW-1133">Transmembrane helix</keyword>
<evidence type="ECO:0000256" key="5">
    <source>
        <dbReference type="ARBA" id="ARBA00023136"/>
    </source>
</evidence>
<dbReference type="InterPro" id="IPR038213">
    <property type="entry name" value="IFI6/IFI27-like_sf"/>
</dbReference>
<gene>
    <name evidence="7" type="ORF">QQX98_010127</name>
</gene>
<dbReference type="Gene3D" id="6.10.110.10">
    <property type="match status" value="1"/>
</dbReference>
<evidence type="ECO:0000313" key="8">
    <source>
        <dbReference type="Proteomes" id="UP001498476"/>
    </source>
</evidence>